<dbReference type="EMBL" id="PJEO01000037">
    <property type="protein sequence ID" value="PKQ44940.1"/>
    <property type="molecule type" value="Genomic_DNA"/>
</dbReference>
<keyword evidence="1" id="KW-0479">Metal-binding</keyword>
<sequence>MMRRTVTFCICLLTTLAFSQGKVNSGVYKFGINQMMISGETTHFHDMKLSTMKLDRNDSIHDKAFDNKEQIFIVKQGEIEVTIGNETKIIGANSVAFVLPKDQIKIKNNLETPAILYHMLYNSKDEMDLKRGKDNAGSFIINFTDLEYNQHDRGGIRNYFNTKTATLNYYEMHVTNLNGGIKSHEPHTHRAAEIVLMIEGDTQMEIGDKIYKANVGDIYFLASNIPHAIQNMGSNQAMYFAFQWD</sequence>
<proteinExistence type="predicted"/>
<organism evidence="4 5">
    <name type="scientific">Confluentibacter flavum</name>
    <dbReference type="NCBI Taxonomy" id="1909700"/>
    <lineage>
        <taxon>Bacteria</taxon>
        <taxon>Pseudomonadati</taxon>
        <taxon>Bacteroidota</taxon>
        <taxon>Flavobacteriia</taxon>
        <taxon>Flavobacteriales</taxon>
        <taxon>Flavobacteriaceae</taxon>
        <taxon>Confluentibacter</taxon>
    </lineage>
</organism>
<dbReference type="AlphaFoldDB" id="A0A2N3HIY6"/>
<dbReference type="Gene3D" id="2.60.120.10">
    <property type="entry name" value="Jelly Rolls"/>
    <property type="match status" value="1"/>
</dbReference>
<evidence type="ECO:0000256" key="2">
    <source>
        <dbReference type="SAM" id="SignalP"/>
    </source>
</evidence>
<protein>
    <submittedName>
        <fullName evidence="4">Cupin</fullName>
    </submittedName>
</protein>
<feature type="domain" description="Cupin type-2" evidence="3">
    <location>
        <begin position="177"/>
        <end position="240"/>
    </location>
</feature>
<dbReference type="OrthoDB" id="1413132at2"/>
<dbReference type="SUPFAM" id="SSF51182">
    <property type="entry name" value="RmlC-like cupins"/>
    <property type="match status" value="1"/>
</dbReference>
<dbReference type="PANTHER" id="PTHR35848">
    <property type="entry name" value="OXALATE-BINDING PROTEIN"/>
    <property type="match status" value="1"/>
</dbReference>
<dbReference type="InterPro" id="IPR051610">
    <property type="entry name" value="GPI/OXD"/>
</dbReference>
<dbReference type="InterPro" id="IPR011051">
    <property type="entry name" value="RmlC_Cupin_sf"/>
</dbReference>
<dbReference type="GO" id="GO:0046872">
    <property type="term" value="F:metal ion binding"/>
    <property type="evidence" value="ECO:0007669"/>
    <property type="project" value="UniProtKB-KW"/>
</dbReference>
<accession>A0A2N3HIY6</accession>
<dbReference type="CDD" id="cd02209">
    <property type="entry name" value="cupin_XRE_C"/>
    <property type="match status" value="1"/>
</dbReference>
<evidence type="ECO:0000256" key="1">
    <source>
        <dbReference type="ARBA" id="ARBA00022723"/>
    </source>
</evidence>
<keyword evidence="2" id="KW-0732">Signal</keyword>
<dbReference type="RefSeq" id="WP_106659863.1">
    <property type="nucleotide sequence ID" value="NZ_PJEO01000037.1"/>
</dbReference>
<gene>
    <name evidence="4" type="ORF">CSW08_10605</name>
</gene>
<reference evidence="4 5" key="1">
    <citation type="submission" date="2017-12" db="EMBL/GenBank/DDBJ databases">
        <title>Confluentibacter flavum sp. nov., isolated from the saline lake.</title>
        <authorList>
            <person name="Yu L."/>
        </authorList>
    </citation>
    <scope>NUCLEOTIDE SEQUENCE [LARGE SCALE GENOMIC DNA]</scope>
    <source>
        <strain evidence="4 5">3B</strain>
    </source>
</reference>
<evidence type="ECO:0000313" key="5">
    <source>
        <dbReference type="Proteomes" id="UP000233435"/>
    </source>
</evidence>
<evidence type="ECO:0000259" key="3">
    <source>
        <dbReference type="Pfam" id="PF07883"/>
    </source>
</evidence>
<dbReference type="InterPro" id="IPR014710">
    <property type="entry name" value="RmlC-like_jellyroll"/>
</dbReference>
<dbReference type="InterPro" id="IPR013096">
    <property type="entry name" value="Cupin_2"/>
</dbReference>
<dbReference type="Pfam" id="PF07883">
    <property type="entry name" value="Cupin_2"/>
    <property type="match status" value="1"/>
</dbReference>
<dbReference type="PANTHER" id="PTHR35848:SF6">
    <property type="entry name" value="CUPIN TYPE-2 DOMAIN-CONTAINING PROTEIN"/>
    <property type="match status" value="1"/>
</dbReference>
<comment type="caution">
    <text evidence="4">The sequence shown here is derived from an EMBL/GenBank/DDBJ whole genome shotgun (WGS) entry which is preliminary data.</text>
</comment>
<keyword evidence="5" id="KW-1185">Reference proteome</keyword>
<feature type="chain" id="PRO_5014910809" evidence="2">
    <location>
        <begin position="20"/>
        <end position="245"/>
    </location>
</feature>
<evidence type="ECO:0000313" key="4">
    <source>
        <dbReference type="EMBL" id="PKQ44940.1"/>
    </source>
</evidence>
<dbReference type="Proteomes" id="UP000233435">
    <property type="component" value="Unassembled WGS sequence"/>
</dbReference>
<feature type="signal peptide" evidence="2">
    <location>
        <begin position="1"/>
        <end position="19"/>
    </location>
</feature>
<name>A0A2N3HIY6_9FLAO</name>